<dbReference type="InParanoid" id="Q23FU6"/>
<dbReference type="GeneID" id="7845597"/>
<name>Q23FU6_TETTS</name>
<dbReference type="HOGENOM" id="CLU_1859287_0_0_1"/>
<sequence>MKDILKQAASIALEYNEIMNHLSQIRHELYDCAEIPHMFDFLLEENLLQTFANDQAQITNSLEYMKETGQISLYIQTKQNIKNICKKIEELAPRICNANKQFLKIRGELQGSKNNISNTLLDQLDCQSYMINRYFQDI</sequence>
<accession>Q23FU6</accession>
<dbReference type="AlphaFoldDB" id="Q23FU6"/>
<proteinExistence type="predicted"/>
<dbReference type="EMBL" id="GG662704">
    <property type="protein sequence ID" value="EAR95514.1"/>
    <property type="molecule type" value="Genomic_DNA"/>
</dbReference>
<reference evidence="2" key="1">
    <citation type="journal article" date="2006" name="PLoS Biol.">
        <title>Macronuclear genome sequence of the ciliate Tetrahymena thermophila, a model eukaryote.</title>
        <authorList>
            <person name="Eisen J.A."/>
            <person name="Coyne R.S."/>
            <person name="Wu M."/>
            <person name="Wu D."/>
            <person name="Thiagarajan M."/>
            <person name="Wortman J.R."/>
            <person name="Badger J.H."/>
            <person name="Ren Q."/>
            <person name="Amedeo P."/>
            <person name="Jones K.M."/>
            <person name="Tallon L.J."/>
            <person name="Delcher A.L."/>
            <person name="Salzberg S.L."/>
            <person name="Silva J.C."/>
            <person name="Haas B.J."/>
            <person name="Majoros W.H."/>
            <person name="Farzad M."/>
            <person name="Carlton J.M."/>
            <person name="Smith R.K. Jr."/>
            <person name="Garg J."/>
            <person name="Pearlman R.E."/>
            <person name="Karrer K.M."/>
            <person name="Sun L."/>
            <person name="Manning G."/>
            <person name="Elde N.C."/>
            <person name="Turkewitz A.P."/>
            <person name="Asai D.J."/>
            <person name="Wilkes D.E."/>
            <person name="Wang Y."/>
            <person name="Cai H."/>
            <person name="Collins K."/>
            <person name="Stewart B.A."/>
            <person name="Lee S.R."/>
            <person name="Wilamowska K."/>
            <person name="Weinberg Z."/>
            <person name="Ruzzo W.L."/>
            <person name="Wloga D."/>
            <person name="Gaertig J."/>
            <person name="Frankel J."/>
            <person name="Tsao C.-C."/>
            <person name="Gorovsky M.A."/>
            <person name="Keeling P.J."/>
            <person name="Waller R.F."/>
            <person name="Patron N.J."/>
            <person name="Cherry J.M."/>
            <person name="Stover N.A."/>
            <person name="Krieger C.J."/>
            <person name="del Toro C."/>
            <person name="Ryder H.F."/>
            <person name="Williamson S.C."/>
            <person name="Barbeau R.A."/>
            <person name="Hamilton E.P."/>
            <person name="Orias E."/>
        </authorList>
    </citation>
    <scope>NUCLEOTIDE SEQUENCE [LARGE SCALE GENOMIC DNA]</scope>
    <source>
        <strain evidence="2">SB210</strain>
    </source>
</reference>
<gene>
    <name evidence="1" type="ORF">TTHERM_00079180</name>
</gene>
<evidence type="ECO:0000313" key="1">
    <source>
        <dbReference type="EMBL" id="EAR95514.1"/>
    </source>
</evidence>
<dbReference type="Proteomes" id="UP000009168">
    <property type="component" value="Unassembled WGS sequence"/>
</dbReference>
<protein>
    <submittedName>
        <fullName evidence="1">Uncharacterized protein</fullName>
    </submittedName>
</protein>
<keyword evidence="2" id="KW-1185">Reference proteome</keyword>
<evidence type="ECO:0000313" key="2">
    <source>
        <dbReference type="Proteomes" id="UP000009168"/>
    </source>
</evidence>
<dbReference type="RefSeq" id="XP_001015759.1">
    <property type="nucleotide sequence ID" value="XM_001015759.1"/>
</dbReference>
<dbReference type="KEGG" id="tet:TTHERM_00079180"/>
<organism evidence="1 2">
    <name type="scientific">Tetrahymena thermophila (strain SB210)</name>
    <dbReference type="NCBI Taxonomy" id="312017"/>
    <lineage>
        <taxon>Eukaryota</taxon>
        <taxon>Sar</taxon>
        <taxon>Alveolata</taxon>
        <taxon>Ciliophora</taxon>
        <taxon>Intramacronucleata</taxon>
        <taxon>Oligohymenophorea</taxon>
        <taxon>Hymenostomatida</taxon>
        <taxon>Tetrahymenina</taxon>
        <taxon>Tetrahymenidae</taxon>
        <taxon>Tetrahymena</taxon>
    </lineage>
</organism>